<proteinExistence type="inferred from homology"/>
<evidence type="ECO:0000256" key="2">
    <source>
        <dbReference type="ARBA" id="ARBA00010790"/>
    </source>
</evidence>
<accession>A0ABT7A651</accession>
<evidence type="ECO:0000313" key="8">
    <source>
        <dbReference type="EMBL" id="MDJ1136822.1"/>
    </source>
</evidence>
<gene>
    <name evidence="8" type="ORF">NMN56_033705</name>
</gene>
<dbReference type="Pfam" id="PF05199">
    <property type="entry name" value="GMC_oxred_C"/>
    <property type="match status" value="1"/>
</dbReference>
<dbReference type="SUPFAM" id="SSF51905">
    <property type="entry name" value="FAD/NAD(P)-binding domain"/>
    <property type="match status" value="1"/>
</dbReference>
<dbReference type="PANTHER" id="PTHR11552:SF147">
    <property type="entry name" value="CHOLINE DEHYDROGENASE, MITOCHONDRIAL"/>
    <property type="match status" value="1"/>
</dbReference>
<feature type="region of interest" description="Disordered" evidence="6">
    <location>
        <begin position="72"/>
        <end position="93"/>
    </location>
</feature>
<dbReference type="InterPro" id="IPR000172">
    <property type="entry name" value="GMC_OxRdtase_N"/>
</dbReference>
<dbReference type="PROSITE" id="PS00623">
    <property type="entry name" value="GMC_OXRED_1"/>
    <property type="match status" value="1"/>
</dbReference>
<dbReference type="InterPro" id="IPR036188">
    <property type="entry name" value="FAD/NAD-bd_sf"/>
</dbReference>
<evidence type="ECO:0000256" key="4">
    <source>
        <dbReference type="ARBA" id="ARBA00022827"/>
    </source>
</evidence>
<dbReference type="PIRSF" id="PIRSF000137">
    <property type="entry name" value="Alcohol_oxidase"/>
    <property type="match status" value="1"/>
</dbReference>
<dbReference type="InterPro" id="IPR007867">
    <property type="entry name" value="GMC_OxRtase_C"/>
</dbReference>
<organism evidence="8 9">
    <name type="scientific">Streptomyces iconiensis</name>
    <dbReference type="NCBI Taxonomy" id="1384038"/>
    <lineage>
        <taxon>Bacteria</taxon>
        <taxon>Bacillati</taxon>
        <taxon>Actinomycetota</taxon>
        <taxon>Actinomycetes</taxon>
        <taxon>Kitasatosporales</taxon>
        <taxon>Streptomycetaceae</taxon>
        <taxon>Streptomyces</taxon>
    </lineage>
</organism>
<evidence type="ECO:0000256" key="5">
    <source>
        <dbReference type="RuleBase" id="RU003968"/>
    </source>
</evidence>
<keyword evidence="4 5" id="KW-0274">FAD</keyword>
<comment type="similarity">
    <text evidence="2 5">Belongs to the GMC oxidoreductase family.</text>
</comment>
<evidence type="ECO:0000256" key="3">
    <source>
        <dbReference type="ARBA" id="ARBA00022630"/>
    </source>
</evidence>
<dbReference type="Pfam" id="PF00732">
    <property type="entry name" value="GMC_oxred_N"/>
    <property type="match status" value="1"/>
</dbReference>
<evidence type="ECO:0000256" key="6">
    <source>
        <dbReference type="SAM" id="MobiDB-lite"/>
    </source>
</evidence>
<feature type="domain" description="Glucose-methanol-choline oxidoreductase N-terminal" evidence="7">
    <location>
        <begin position="88"/>
        <end position="111"/>
    </location>
</feature>
<dbReference type="RefSeq" id="WP_274043417.1">
    <property type="nucleotide sequence ID" value="NZ_JANCPR020000046.1"/>
</dbReference>
<dbReference type="EMBL" id="JANCPR020000046">
    <property type="protein sequence ID" value="MDJ1136822.1"/>
    <property type="molecule type" value="Genomic_DNA"/>
</dbReference>
<dbReference type="Gene3D" id="3.50.50.60">
    <property type="entry name" value="FAD/NAD(P)-binding domain"/>
    <property type="match status" value="1"/>
</dbReference>
<evidence type="ECO:0000256" key="1">
    <source>
        <dbReference type="ARBA" id="ARBA00001974"/>
    </source>
</evidence>
<keyword evidence="9" id="KW-1185">Reference proteome</keyword>
<evidence type="ECO:0000313" key="9">
    <source>
        <dbReference type="Proteomes" id="UP001214441"/>
    </source>
</evidence>
<reference evidence="8 9" key="1">
    <citation type="submission" date="2023-05" db="EMBL/GenBank/DDBJ databases">
        <title>Streptantibioticus silvisoli sp. nov., acidotolerant actinomycetes 1 from pine litter.</title>
        <authorList>
            <person name="Swiecimska M."/>
            <person name="Golinska P."/>
            <person name="Sangal V."/>
            <person name="Wachnowicz B."/>
            <person name="Goodfellow M."/>
        </authorList>
    </citation>
    <scope>NUCLEOTIDE SEQUENCE [LARGE SCALE GENOMIC DNA]</scope>
    <source>
        <strain evidence="8 9">DSM 42109</strain>
    </source>
</reference>
<evidence type="ECO:0000259" key="7">
    <source>
        <dbReference type="PROSITE" id="PS00623"/>
    </source>
</evidence>
<dbReference type="InterPro" id="IPR012132">
    <property type="entry name" value="GMC_OxRdtase"/>
</dbReference>
<dbReference type="Gene3D" id="3.30.410.40">
    <property type="match status" value="1"/>
</dbReference>
<comment type="cofactor">
    <cofactor evidence="1">
        <name>FAD</name>
        <dbReference type="ChEBI" id="CHEBI:57692"/>
    </cofactor>
</comment>
<dbReference type="PANTHER" id="PTHR11552">
    <property type="entry name" value="GLUCOSE-METHANOL-CHOLINE GMC OXIDOREDUCTASE"/>
    <property type="match status" value="1"/>
</dbReference>
<keyword evidence="3 5" id="KW-0285">Flavoprotein</keyword>
<dbReference type="Proteomes" id="UP001214441">
    <property type="component" value="Unassembled WGS sequence"/>
</dbReference>
<sequence length="521" mass="55191">MARRNWDLIVVGAGSAGAVLAARAAAQGRRVLLLEAGPDYRSAQMPEVWRSPNPVVALADPAASAHLVWPGLDSSRTEKQPPAPYWRGRGVGGSSSVNGQIAIRPPVEDFQEWAGLGCGGWAPADVLPYFAKLEDDEDFGDQIHHGRGGPTPIHRTPQQAWGAVDRALAESALAAGFKWAADVNAPGATGVSPYPVNSRDARRISVNDAYLEPARDLSELTIRGDALVDTVVFEGEQAVGVRLLLDGTAVAEYADEVVLSAGVIHSPAILLRSGLGPAAHLRRLGVDVRQDLPVGLGMQDHAMALLSLPLRPEAAIKSPHDRHTNVCVRWSSESGTHTNDLLFASLNQNVLTMATADTGAHSGAFGVWLNQTYSRGELSLVSTDPSVHPRVAQRMLSDKRDLAPLREGVRALVELGRSAETSAILAGPLQEANRPLFEALASDSDLDDHLLATVVDAQHGTSTCRMGAPDAAQTVVDPACRVLGVEGLRVVDASVFPSVPRANTNLATIMLGELMADRLDG</sequence>
<comment type="caution">
    <text evidence="8">The sequence shown here is derived from an EMBL/GenBank/DDBJ whole genome shotgun (WGS) entry which is preliminary data.</text>
</comment>
<protein>
    <submittedName>
        <fullName evidence="8">GMC family oxidoreductase N-terminal domain-containing protein</fullName>
    </submittedName>
</protein>
<dbReference type="SUPFAM" id="SSF54373">
    <property type="entry name" value="FAD-linked reductases, C-terminal domain"/>
    <property type="match status" value="1"/>
</dbReference>
<name>A0ABT7A651_9ACTN</name>